<sequence length="227" mass="24558">MTSQVSSKSLLIKVCGMRESANIAAVADLEPDFLGFIFYPPSSRYAGATLRPELLRALPASVRTIGVFVDEPIGRVLATLASFGLDGAQLHGQETPAQCAQLRAAGYLVIKSFSVGKVLELESLRPYEGSCDYFLFDTHGPARGGNGLTFDWELLRNYTLTTPYLLAGGLGPEHAVELTELHLPGLVGVDLNSRFETAPGLKDPQRLRTALARLRQGRSGRNSRQAV</sequence>
<evidence type="ECO:0000256" key="9">
    <source>
        <dbReference type="HAMAP-Rule" id="MF_00135"/>
    </source>
</evidence>
<comment type="catalytic activity">
    <reaction evidence="1 9">
        <text>N-(5-phospho-beta-D-ribosyl)anthranilate = 1-(2-carboxyphenylamino)-1-deoxy-D-ribulose 5-phosphate</text>
        <dbReference type="Rhea" id="RHEA:21540"/>
        <dbReference type="ChEBI" id="CHEBI:18277"/>
        <dbReference type="ChEBI" id="CHEBI:58613"/>
        <dbReference type="EC" id="5.3.1.24"/>
    </reaction>
</comment>
<keyword evidence="8 9" id="KW-0413">Isomerase</keyword>
<dbReference type="EMBL" id="JADQDM010000007">
    <property type="protein sequence ID" value="MBF9222340.1"/>
    <property type="molecule type" value="Genomic_DNA"/>
</dbReference>
<gene>
    <name evidence="9" type="primary">trpF</name>
    <name evidence="11" type="ORF">I2H31_14635</name>
</gene>
<evidence type="ECO:0000313" key="12">
    <source>
        <dbReference type="Proteomes" id="UP000618931"/>
    </source>
</evidence>
<dbReference type="InterPro" id="IPR001240">
    <property type="entry name" value="PRAI_dom"/>
</dbReference>
<dbReference type="Pfam" id="PF00697">
    <property type="entry name" value="PRAI"/>
    <property type="match status" value="1"/>
</dbReference>
<proteinExistence type="inferred from homology"/>
<evidence type="ECO:0000313" key="11">
    <source>
        <dbReference type="EMBL" id="MBF9222340.1"/>
    </source>
</evidence>
<dbReference type="Gene3D" id="3.20.20.70">
    <property type="entry name" value="Aldolase class I"/>
    <property type="match status" value="1"/>
</dbReference>
<keyword evidence="6 9" id="KW-0822">Tryptophan biosynthesis</keyword>
<dbReference type="SUPFAM" id="SSF51366">
    <property type="entry name" value="Ribulose-phoshate binding barrel"/>
    <property type="match status" value="1"/>
</dbReference>
<dbReference type="GO" id="GO:0016853">
    <property type="term" value="F:isomerase activity"/>
    <property type="evidence" value="ECO:0007669"/>
    <property type="project" value="UniProtKB-KW"/>
</dbReference>
<comment type="caution">
    <text evidence="11">The sequence shown here is derived from an EMBL/GenBank/DDBJ whole genome shotgun (WGS) entry which is preliminary data.</text>
</comment>
<keyword evidence="7 9" id="KW-0057">Aromatic amino acid biosynthesis</keyword>
<protein>
    <recommendedName>
        <fullName evidence="4 9">N-(5'-phosphoribosyl)anthranilate isomerase</fullName>
        <shortName evidence="9">PRAI</shortName>
        <ecNumber evidence="3 9">5.3.1.24</ecNumber>
    </recommendedName>
</protein>
<evidence type="ECO:0000256" key="8">
    <source>
        <dbReference type="ARBA" id="ARBA00023235"/>
    </source>
</evidence>
<dbReference type="HAMAP" id="MF_00135">
    <property type="entry name" value="PRAI"/>
    <property type="match status" value="1"/>
</dbReference>
<dbReference type="InterPro" id="IPR044643">
    <property type="entry name" value="TrpF_fam"/>
</dbReference>
<dbReference type="CDD" id="cd00405">
    <property type="entry name" value="PRAI"/>
    <property type="match status" value="1"/>
</dbReference>
<comment type="pathway">
    <text evidence="2 9">Amino-acid biosynthesis; L-tryptophan biosynthesis; L-tryptophan from chorismate: step 3/5.</text>
</comment>
<evidence type="ECO:0000256" key="3">
    <source>
        <dbReference type="ARBA" id="ARBA00012572"/>
    </source>
</evidence>
<organism evidence="11 12">
    <name type="scientific">Hymenobacter ruricola</name>
    <dbReference type="NCBI Taxonomy" id="2791023"/>
    <lineage>
        <taxon>Bacteria</taxon>
        <taxon>Pseudomonadati</taxon>
        <taxon>Bacteroidota</taxon>
        <taxon>Cytophagia</taxon>
        <taxon>Cytophagales</taxon>
        <taxon>Hymenobacteraceae</taxon>
        <taxon>Hymenobacter</taxon>
    </lineage>
</organism>
<name>A0ABS0I5V2_9BACT</name>
<dbReference type="InterPro" id="IPR013785">
    <property type="entry name" value="Aldolase_TIM"/>
</dbReference>
<dbReference type="EC" id="5.3.1.24" evidence="3 9"/>
<evidence type="ECO:0000256" key="6">
    <source>
        <dbReference type="ARBA" id="ARBA00022822"/>
    </source>
</evidence>
<evidence type="ECO:0000259" key="10">
    <source>
        <dbReference type="Pfam" id="PF00697"/>
    </source>
</evidence>
<evidence type="ECO:0000256" key="4">
    <source>
        <dbReference type="ARBA" id="ARBA00022272"/>
    </source>
</evidence>
<reference evidence="11 12" key="1">
    <citation type="submission" date="2020-11" db="EMBL/GenBank/DDBJ databases">
        <authorList>
            <person name="Kim M.K."/>
        </authorList>
    </citation>
    <scope>NUCLEOTIDE SEQUENCE [LARGE SCALE GENOMIC DNA]</scope>
    <source>
        <strain evidence="11 12">BT662</strain>
    </source>
</reference>
<comment type="similarity">
    <text evidence="9">Belongs to the TrpF family.</text>
</comment>
<dbReference type="PANTHER" id="PTHR42894">
    <property type="entry name" value="N-(5'-PHOSPHORIBOSYL)ANTHRANILATE ISOMERASE"/>
    <property type="match status" value="1"/>
</dbReference>
<dbReference type="InterPro" id="IPR011060">
    <property type="entry name" value="RibuloseP-bd_barrel"/>
</dbReference>
<feature type="domain" description="N-(5'phosphoribosyl) anthranilate isomerase (PRAI)" evidence="10">
    <location>
        <begin position="13"/>
        <end position="209"/>
    </location>
</feature>
<evidence type="ECO:0000256" key="5">
    <source>
        <dbReference type="ARBA" id="ARBA00022605"/>
    </source>
</evidence>
<accession>A0ABS0I5V2</accession>
<evidence type="ECO:0000256" key="7">
    <source>
        <dbReference type="ARBA" id="ARBA00023141"/>
    </source>
</evidence>
<dbReference type="PANTHER" id="PTHR42894:SF1">
    <property type="entry name" value="N-(5'-PHOSPHORIBOSYL)ANTHRANILATE ISOMERASE"/>
    <property type="match status" value="1"/>
</dbReference>
<keyword evidence="12" id="KW-1185">Reference proteome</keyword>
<evidence type="ECO:0000256" key="2">
    <source>
        <dbReference type="ARBA" id="ARBA00004664"/>
    </source>
</evidence>
<keyword evidence="5 9" id="KW-0028">Amino-acid biosynthesis</keyword>
<evidence type="ECO:0000256" key="1">
    <source>
        <dbReference type="ARBA" id="ARBA00001164"/>
    </source>
</evidence>
<dbReference type="Proteomes" id="UP000618931">
    <property type="component" value="Unassembled WGS sequence"/>
</dbReference>